<protein>
    <submittedName>
        <fullName evidence="5">Gliding motility-associated protein GldM</fullName>
    </submittedName>
</protein>
<dbReference type="Pfam" id="PF21601">
    <property type="entry name" value="GldM_2nd"/>
    <property type="match status" value="1"/>
</dbReference>
<dbReference type="eggNOG" id="ENOG502Z7S0">
    <property type="taxonomic scope" value="Bacteria"/>
</dbReference>
<dbReference type="AlphaFoldDB" id="C2MAW7"/>
<sequence length="516" mass="56385">MAAGSSGNRNRQKMINLMYLVFIAMVALNVSSEVLSGFVLVERSLTNTIEGAQQSNDNIMKGLSAAYAKNPSKAEPWYRKGLALTAYADSLYNEIDQLRLLIAQEADGKDANPNDVARKDDMNAPTTVMLNPITRRGAKLRESIEAFRTYTTQMVRSDSRREHISEMLSTERSGGLSWEQQIFENIPTIASLTMLTKLQSDIRSVEGDVLNDLVQNIDSGDLRVNKIAAQVIPRSQLVMQGSQYEASIVLSSYDSTRVPKIVVNGTTLPESAGGIYRVTATKAGTFPISGYIETELPDGTAVKQPFQSEYYVTEPFATVAPTMMNVLYAGINNPISIAVPGVPSQNVTATMTNGTLTRKGNSWMAKPAKIGTPAVITVMAKQADGRNLKMAETSLRVRALPDPLPYIQYTDANGATKRFKGGRIAKRDLLTANGIGAAIDDDLLDVPYQVVRFQLLFFDSVGGVIPEVSNGPTFSARQRDKIRNMAKGKRFFVSEVTARGPDGIERQIPAIEVIVR</sequence>
<dbReference type="STRING" id="596327.PORUE0001_0978"/>
<dbReference type="Pfam" id="PF21602">
    <property type="entry name" value="GldM_3rd"/>
    <property type="match status" value="1"/>
</dbReference>
<evidence type="ECO:0000259" key="2">
    <source>
        <dbReference type="Pfam" id="PF12081"/>
    </source>
</evidence>
<dbReference type="InterPro" id="IPR022720">
    <property type="entry name" value="Motility-assoc_prot_GldM_N"/>
</dbReference>
<organism evidence="5 6">
    <name type="scientific">Porphyromonas uenonis 60-3</name>
    <dbReference type="NCBI Taxonomy" id="596327"/>
    <lineage>
        <taxon>Bacteria</taxon>
        <taxon>Pseudomonadati</taxon>
        <taxon>Bacteroidota</taxon>
        <taxon>Bacteroidia</taxon>
        <taxon>Bacteroidales</taxon>
        <taxon>Porphyromonadaceae</taxon>
        <taxon>Porphyromonas</taxon>
    </lineage>
</organism>
<dbReference type="Proteomes" id="UP000003303">
    <property type="component" value="Unassembled WGS sequence"/>
</dbReference>
<dbReference type="Pfam" id="PF12081">
    <property type="entry name" value="GldM_1st"/>
    <property type="match status" value="1"/>
</dbReference>
<evidence type="ECO:0000259" key="3">
    <source>
        <dbReference type="Pfam" id="PF21601"/>
    </source>
</evidence>
<evidence type="ECO:0000259" key="1">
    <source>
        <dbReference type="Pfam" id="PF12080"/>
    </source>
</evidence>
<dbReference type="InterPro" id="IPR048405">
    <property type="entry name" value="GldM_Ig-like-1"/>
</dbReference>
<proteinExistence type="predicted"/>
<dbReference type="InterPro" id="IPR019859">
    <property type="entry name" value="Motility-assoc_prot_GldM"/>
</dbReference>
<dbReference type="RefSeq" id="WP_007365091.1">
    <property type="nucleotide sequence ID" value="NZ_ACLR01000118.1"/>
</dbReference>
<gene>
    <name evidence="5" type="primary">gldM</name>
    <name evidence="5" type="ORF">PORUE0001_0978</name>
</gene>
<name>C2MAW7_9PORP</name>
<feature type="domain" description="Gliding motility-associated protein GldM first immunoglobulin-like" evidence="3">
    <location>
        <begin position="219"/>
        <end position="313"/>
    </location>
</feature>
<feature type="domain" description="Gliding motility-associated protein GldM C-terminal" evidence="1">
    <location>
        <begin position="401"/>
        <end position="515"/>
    </location>
</feature>
<dbReference type="InterPro" id="IPR022719">
    <property type="entry name" value="Motility-assoc_prot_GldM_C"/>
</dbReference>
<feature type="domain" description="Gliding motility-associated protein GldM second immunoglobulin-like" evidence="4">
    <location>
        <begin position="317"/>
        <end position="398"/>
    </location>
</feature>
<dbReference type="Pfam" id="PF12080">
    <property type="entry name" value="GldM_4th"/>
    <property type="match status" value="1"/>
</dbReference>
<feature type="domain" description="Gliding motility-associated protein GldM N-terminal" evidence="2">
    <location>
        <begin position="33"/>
        <end position="216"/>
    </location>
</feature>
<accession>C2MAW7</accession>
<keyword evidence="6" id="KW-1185">Reference proteome</keyword>
<dbReference type="InterPro" id="IPR048406">
    <property type="entry name" value="GldM_Ig-like-2"/>
</dbReference>
<dbReference type="OrthoDB" id="1490890at2"/>
<reference evidence="5 6" key="1">
    <citation type="submission" date="2009-04" db="EMBL/GenBank/DDBJ databases">
        <authorList>
            <person name="Sebastian Y."/>
            <person name="Madupu R."/>
            <person name="Durkin A.S."/>
            <person name="Torralba M."/>
            <person name="Methe B."/>
            <person name="Sutton G.G."/>
            <person name="Strausberg R.L."/>
            <person name="Nelson K.E."/>
        </authorList>
    </citation>
    <scope>NUCLEOTIDE SEQUENCE [LARGE SCALE GENOMIC DNA]</scope>
    <source>
        <strain evidence="5 6">60-3</strain>
    </source>
</reference>
<evidence type="ECO:0000259" key="4">
    <source>
        <dbReference type="Pfam" id="PF21602"/>
    </source>
</evidence>
<comment type="caution">
    <text evidence="5">The sequence shown here is derived from an EMBL/GenBank/DDBJ whole genome shotgun (WGS) entry which is preliminary data.</text>
</comment>
<dbReference type="NCBIfam" id="TIGR03517">
    <property type="entry name" value="GldM_gliding"/>
    <property type="match status" value="1"/>
</dbReference>
<dbReference type="EMBL" id="ACLR01000118">
    <property type="protein sequence ID" value="EEK17121.1"/>
    <property type="molecule type" value="Genomic_DNA"/>
</dbReference>
<evidence type="ECO:0000313" key="5">
    <source>
        <dbReference type="EMBL" id="EEK17121.1"/>
    </source>
</evidence>
<evidence type="ECO:0000313" key="6">
    <source>
        <dbReference type="Proteomes" id="UP000003303"/>
    </source>
</evidence>